<dbReference type="PANTHER" id="PTHR31973">
    <property type="entry name" value="POLYPROTEIN, PUTATIVE-RELATED"/>
    <property type="match status" value="1"/>
</dbReference>
<dbReference type="EMBL" id="JANJYJ010000003">
    <property type="protein sequence ID" value="KAK3223216.1"/>
    <property type="molecule type" value="Genomic_DNA"/>
</dbReference>
<dbReference type="Pfam" id="PF04434">
    <property type="entry name" value="SWIM"/>
    <property type="match status" value="1"/>
</dbReference>
<dbReference type="InterPro" id="IPR006564">
    <property type="entry name" value="Znf_PMZ"/>
</dbReference>
<dbReference type="PANTHER" id="PTHR31973:SF195">
    <property type="entry name" value="MUDR FAMILY TRANSPOSASE"/>
    <property type="match status" value="1"/>
</dbReference>
<reference evidence="7" key="1">
    <citation type="journal article" date="2023" name="Plant J.">
        <title>Genome sequences and population genomics provide insights into the demographic history, inbreeding, and mutation load of two 'living fossil' tree species of Dipteronia.</title>
        <authorList>
            <person name="Feng Y."/>
            <person name="Comes H.P."/>
            <person name="Chen J."/>
            <person name="Zhu S."/>
            <person name="Lu R."/>
            <person name="Zhang X."/>
            <person name="Li P."/>
            <person name="Qiu J."/>
            <person name="Olsen K.M."/>
            <person name="Qiu Y."/>
        </authorList>
    </citation>
    <scope>NUCLEOTIDE SEQUENCE</scope>
    <source>
        <strain evidence="7">NBL</strain>
    </source>
</reference>
<dbReference type="GO" id="GO:0008270">
    <property type="term" value="F:zinc ion binding"/>
    <property type="evidence" value="ECO:0007669"/>
    <property type="project" value="UniProtKB-KW"/>
</dbReference>
<evidence type="ECO:0000256" key="4">
    <source>
        <dbReference type="PROSITE-ProRule" id="PRU00325"/>
    </source>
</evidence>
<evidence type="ECO:0000256" key="1">
    <source>
        <dbReference type="ARBA" id="ARBA00022723"/>
    </source>
</evidence>
<dbReference type="PROSITE" id="PS50966">
    <property type="entry name" value="ZF_SWIM"/>
    <property type="match status" value="1"/>
</dbReference>
<evidence type="ECO:0000313" key="7">
    <source>
        <dbReference type="EMBL" id="KAK3223216.1"/>
    </source>
</evidence>
<evidence type="ECO:0000256" key="5">
    <source>
        <dbReference type="SAM" id="MobiDB-lite"/>
    </source>
</evidence>
<dbReference type="InterPro" id="IPR007527">
    <property type="entry name" value="Znf_SWIM"/>
</dbReference>
<keyword evidence="1" id="KW-0479">Metal-binding</keyword>
<name>A0AAE0AS53_9ROSI</name>
<feature type="region of interest" description="Disordered" evidence="5">
    <location>
        <begin position="1"/>
        <end position="56"/>
    </location>
</feature>
<dbReference type="AlphaFoldDB" id="A0AAE0AS53"/>
<keyword evidence="3" id="KW-0862">Zinc</keyword>
<organism evidence="7 8">
    <name type="scientific">Dipteronia sinensis</name>
    <dbReference type="NCBI Taxonomy" id="43782"/>
    <lineage>
        <taxon>Eukaryota</taxon>
        <taxon>Viridiplantae</taxon>
        <taxon>Streptophyta</taxon>
        <taxon>Embryophyta</taxon>
        <taxon>Tracheophyta</taxon>
        <taxon>Spermatophyta</taxon>
        <taxon>Magnoliopsida</taxon>
        <taxon>eudicotyledons</taxon>
        <taxon>Gunneridae</taxon>
        <taxon>Pentapetalae</taxon>
        <taxon>rosids</taxon>
        <taxon>malvids</taxon>
        <taxon>Sapindales</taxon>
        <taxon>Sapindaceae</taxon>
        <taxon>Hippocastanoideae</taxon>
        <taxon>Acereae</taxon>
        <taxon>Dipteronia</taxon>
    </lineage>
</organism>
<evidence type="ECO:0000313" key="8">
    <source>
        <dbReference type="Proteomes" id="UP001281410"/>
    </source>
</evidence>
<evidence type="ECO:0000259" key="6">
    <source>
        <dbReference type="PROSITE" id="PS50966"/>
    </source>
</evidence>
<keyword evidence="8" id="KW-1185">Reference proteome</keyword>
<accession>A0AAE0AS53</accession>
<comment type="caution">
    <text evidence="7">The sequence shown here is derived from an EMBL/GenBank/DDBJ whole genome shotgun (WGS) entry which is preliminary data.</text>
</comment>
<proteinExistence type="predicted"/>
<dbReference type="SMART" id="SM00575">
    <property type="entry name" value="ZnF_PMZ"/>
    <property type="match status" value="1"/>
</dbReference>
<feature type="domain" description="SWIM-type" evidence="6">
    <location>
        <begin position="408"/>
        <end position="449"/>
    </location>
</feature>
<evidence type="ECO:0000256" key="3">
    <source>
        <dbReference type="ARBA" id="ARBA00022833"/>
    </source>
</evidence>
<gene>
    <name evidence="7" type="ORF">Dsin_010241</name>
</gene>
<dbReference type="Proteomes" id="UP001281410">
    <property type="component" value="Unassembled WGS sequence"/>
</dbReference>
<evidence type="ECO:0000256" key="2">
    <source>
        <dbReference type="ARBA" id="ARBA00022771"/>
    </source>
</evidence>
<sequence>MGGSLSFAQGVEPTLTIHTTDEETSQESDSNDRDGAIGCEGTPPEFETNTDHGLDNLDEQYPLTEDESFDDFIVEEDNRAGQHFEFRIRRSSKAKFQATCKDDNCSFRVHEKKMDEGEYWQIRKIDKEHSCTIEGFQSRFRQANSSVIGELVSPKLRVNGTALKPKEIMTEMQRTNPGTVTDFELDDDGRFKFCFFSYGACIRGFRSSIRPVIAIDGTHLKGRFRGILFVAGCLDGNEQHKGIKKTMRIVYLDAPHGLCVFHLTMNLKNTFKREDVTGIFKRAYKIYRESEFNEEMSELMRVHPNAYNDLMTIGPARWSRAYSPVRRYFMMTSNIVECINSCFRHARQFLVTVLIEYISDMMQKWFHDRWTFTDSLHTQLTPWATKYLTERNEESTFYTVRPIDWNEFEVKDEAKDGLVNLLDRTCTCREFEIDLLSCAHALAALQACKRPFIDFCSHYYKKSSLVEAYARVIRPVGHMSDWEIPDEISSLVVHSPEWMSQAGRPCKVRKKI</sequence>
<keyword evidence="2 4" id="KW-0863">Zinc-finger</keyword>
<protein>
    <recommendedName>
        <fullName evidence="6">SWIM-type domain-containing protein</fullName>
    </recommendedName>
</protein>